<dbReference type="GO" id="GO:0005615">
    <property type="term" value="C:extracellular space"/>
    <property type="evidence" value="ECO:0007669"/>
    <property type="project" value="TreeGrafter"/>
</dbReference>
<keyword evidence="3" id="KW-0372">Hormone</keyword>
<dbReference type="Proteomes" id="UP000887575">
    <property type="component" value="Unassembled WGS sequence"/>
</dbReference>
<evidence type="ECO:0000313" key="7">
    <source>
        <dbReference type="WBParaSite" id="MBELARI_LOCUS21530"/>
    </source>
</evidence>
<organism evidence="6 7">
    <name type="scientific">Mesorhabditis belari</name>
    <dbReference type="NCBI Taxonomy" id="2138241"/>
    <lineage>
        <taxon>Eukaryota</taxon>
        <taxon>Metazoa</taxon>
        <taxon>Ecdysozoa</taxon>
        <taxon>Nematoda</taxon>
        <taxon>Chromadorea</taxon>
        <taxon>Rhabditida</taxon>
        <taxon>Rhabditina</taxon>
        <taxon>Rhabditomorpha</taxon>
        <taxon>Rhabditoidea</taxon>
        <taxon>Rhabditidae</taxon>
        <taxon>Mesorhabditinae</taxon>
        <taxon>Mesorhabditis</taxon>
    </lineage>
</organism>
<dbReference type="PANTHER" id="PTHR11245">
    <property type="entry name" value="STANNIOCALCIN"/>
    <property type="match status" value="1"/>
</dbReference>
<keyword evidence="6" id="KW-1185">Reference proteome</keyword>
<dbReference type="AlphaFoldDB" id="A0AAF3F4L6"/>
<comment type="similarity">
    <text evidence="1">Belongs to the stanniocalcin family.</text>
</comment>
<keyword evidence="5" id="KW-1133">Transmembrane helix</keyword>
<evidence type="ECO:0000256" key="5">
    <source>
        <dbReference type="SAM" id="Phobius"/>
    </source>
</evidence>
<accession>A0AAF3F4L6</accession>
<dbReference type="InterPro" id="IPR004978">
    <property type="entry name" value="Stanniocalcin"/>
</dbReference>
<sequence>MQRRTWIGIGILVGVVLLIALIVGLVVGLRKHKKKDSPDSSPSLDDILSNDSTFPNGSYQVSTGSLKVGPKNLNPILVTLQDLKSLGLTVDNSSLVAETNRLSVMFVRIPRNGTARMQFGGIGVRFGSSDTLNVIPLNLSSITNSGLRYIGLLNSDRSDVYQVQVRMAEEMCASSASGSCSIVNWSPYFVFGDNLGSAANFSNELPVACGSQCDANSTSRCATSCSACDGQQVAGANTPVTRRYRMNTTSARNLLFSYQTYQVPDRVTVTYGGVNLFDSTCIGTNDEQLTPITYEGRYTEVRVDVEPNCDGTTSTQWYFTLPCAGGCQGCDEYTCLDDQRAHCGSDGYLKRYGWYFCESYYDSYQMFDVIGKNFINCVRPKLLPYVQSYLNGVKGDVNCTDLSNKAFSSHTKIYEQCGFCNALSTNKLAFGEVLVAWRNFVSADAWSQLGTMFCKCAYCIPGVCSNC</sequence>
<comment type="subunit">
    <text evidence="2">Homodimer; disulfide-linked.</text>
</comment>
<keyword evidence="4" id="KW-1015">Disulfide bond</keyword>
<evidence type="ECO:0000256" key="2">
    <source>
        <dbReference type="ARBA" id="ARBA00011748"/>
    </source>
</evidence>
<dbReference type="PANTHER" id="PTHR11245:SF6">
    <property type="entry name" value="DUF19 DOMAIN-CONTAINING PROTEIN"/>
    <property type="match status" value="1"/>
</dbReference>
<dbReference type="GO" id="GO:0005179">
    <property type="term" value="F:hormone activity"/>
    <property type="evidence" value="ECO:0007669"/>
    <property type="project" value="UniProtKB-KW"/>
</dbReference>
<reference evidence="7" key="1">
    <citation type="submission" date="2024-02" db="UniProtKB">
        <authorList>
            <consortium name="WormBaseParasite"/>
        </authorList>
    </citation>
    <scope>IDENTIFICATION</scope>
</reference>
<dbReference type="WBParaSite" id="MBELARI_LOCUS21530">
    <property type="protein sequence ID" value="MBELARI_LOCUS21530"/>
    <property type="gene ID" value="MBELARI_LOCUS21530"/>
</dbReference>
<evidence type="ECO:0000256" key="3">
    <source>
        <dbReference type="ARBA" id="ARBA00022702"/>
    </source>
</evidence>
<evidence type="ECO:0000313" key="6">
    <source>
        <dbReference type="Proteomes" id="UP000887575"/>
    </source>
</evidence>
<dbReference type="GO" id="GO:0006874">
    <property type="term" value="P:intracellular calcium ion homeostasis"/>
    <property type="evidence" value="ECO:0007669"/>
    <property type="project" value="TreeGrafter"/>
</dbReference>
<keyword evidence="5" id="KW-0812">Transmembrane</keyword>
<evidence type="ECO:0000256" key="4">
    <source>
        <dbReference type="ARBA" id="ARBA00023157"/>
    </source>
</evidence>
<keyword evidence="5" id="KW-0472">Membrane</keyword>
<feature type="transmembrane region" description="Helical" evidence="5">
    <location>
        <begin position="6"/>
        <end position="29"/>
    </location>
</feature>
<evidence type="ECO:0000256" key="1">
    <source>
        <dbReference type="ARBA" id="ARBA00008693"/>
    </source>
</evidence>
<name>A0AAF3F4L6_9BILA</name>
<proteinExistence type="inferred from homology"/>
<dbReference type="CDD" id="cd12087">
    <property type="entry name" value="TM_EGFR-like"/>
    <property type="match status" value="1"/>
</dbReference>
<protein>
    <submittedName>
        <fullName evidence="7">Uncharacterized protein</fullName>
    </submittedName>
</protein>